<dbReference type="EMBL" id="CZAE01000010">
    <property type="protein sequence ID" value="CUP34046.1"/>
    <property type="molecule type" value="Genomic_DNA"/>
</dbReference>
<name>A0A174MF98_9BACE</name>
<organism evidence="1 3">
    <name type="scientific">Bacteroides faecis</name>
    <dbReference type="NCBI Taxonomy" id="674529"/>
    <lineage>
        <taxon>Bacteria</taxon>
        <taxon>Pseudomonadati</taxon>
        <taxon>Bacteroidota</taxon>
        <taxon>Bacteroidia</taxon>
        <taxon>Bacteroidales</taxon>
        <taxon>Bacteroidaceae</taxon>
        <taxon>Bacteroides</taxon>
    </lineage>
</organism>
<proteinExistence type="predicted"/>
<reference evidence="1 3" key="1">
    <citation type="submission" date="2015-09" db="EMBL/GenBank/DDBJ databases">
        <authorList>
            <consortium name="Pathogen Informatics"/>
        </authorList>
    </citation>
    <scope>NUCLEOTIDE SEQUENCE [LARGE SCALE GENOMIC DNA]</scope>
    <source>
        <strain evidence="1 3">2789STDY5834846</strain>
    </source>
</reference>
<reference evidence="2" key="2">
    <citation type="submission" date="2019-11" db="EMBL/GenBank/DDBJ databases">
        <authorList>
            <person name="Feng L."/>
        </authorList>
    </citation>
    <scope>NUCLEOTIDE SEQUENCE</scope>
    <source>
        <strain evidence="2">BfaecisLFYP10</strain>
    </source>
</reference>
<dbReference type="EMBL" id="CACRSZ010000029">
    <property type="protein sequence ID" value="VYS96588.1"/>
    <property type="molecule type" value="Genomic_DNA"/>
</dbReference>
<sequence length="34" mass="4098">MNRHFRCRLIYTLSGSTIKISSYEMYELWLGQSI</sequence>
<evidence type="ECO:0000313" key="1">
    <source>
        <dbReference type="EMBL" id="CUP34046.1"/>
    </source>
</evidence>
<accession>A0A174MF98</accession>
<evidence type="ECO:0000313" key="3">
    <source>
        <dbReference type="Proteomes" id="UP000095606"/>
    </source>
</evidence>
<protein>
    <submittedName>
        <fullName evidence="1">Uncharacterized protein</fullName>
    </submittedName>
</protein>
<evidence type="ECO:0000313" key="2">
    <source>
        <dbReference type="EMBL" id="VYS96588.1"/>
    </source>
</evidence>
<accession>A0A6N2SVM3</accession>
<gene>
    <name evidence="2" type="ORF">BFLFYP10_00330</name>
    <name evidence="1" type="ORF">ERS852461_02368</name>
</gene>
<dbReference type="Proteomes" id="UP000095606">
    <property type="component" value="Unassembled WGS sequence"/>
</dbReference>
<dbReference type="AlphaFoldDB" id="A0A174MF98"/>